<feature type="compositionally biased region" description="Polar residues" evidence="1">
    <location>
        <begin position="153"/>
        <end position="163"/>
    </location>
</feature>
<dbReference type="Proteomes" id="UP000008820">
    <property type="component" value="Chromosome 3"/>
</dbReference>
<sequence length="321" mass="31785">MAWLSTAQYIASYSCSKYCKRRMVMMGFSKLIGLIAVIGFASAHPNGFQPNNYPQNQVNAWQQACRNFQQQQLHTQIAQNQFFAQTFPQIGLPPLPFMDICGQFGGGGFAQSGASAGASSFSGGVDGGLGNRFGGSGGGGGGVHGVSVSSGSLPNGQSGTSVTHFGPGGASTTHYGQGSGGGFSTDNRFGGGNDGGNHAGASFSSFSSSPGNGGYATANRFGGSSGGSGVGVSSFGASSTSGNGGYATANRFGGNGGSGYSGVGASSYGGNGGSFATASRFGGSDGGQTYSTHGQHGAGISVSSVNDGHGNVHTQVHKQQY</sequence>
<organism evidence="2 3">
    <name type="scientific">Aedes aegypti</name>
    <name type="common">Yellowfever mosquito</name>
    <name type="synonym">Culex aegypti</name>
    <dbReference type="NCBI Taxonomy" id="7159"/>
    <lineage>
        <taxon>Eukaryota</taxon>
        <taxon>Metazoa</taxon>
        <taxon>Ecdysozoa</taxon>
        <taxon>Arthropoda</taxon>
        <taxon>Hexapoda</taxon>
        <taxon>Insecta</taxon>
        <taxon>Pterygota</taxon>
        <taxon>Neoptera</taxon>
        <taxon>Endopterygota</taxon>
        <taxon>Diptera</taxon>
        <taxon>Nematocera</taxon>
        <taxon>Culicoidea</taxon>
        <taxon>Culicidae</taxon>
        <taxon>Culicinae</taxon>
        <taxon>Aedini</taxon>
        <taxon>Aedes</taxon>
        <taxon>Stegomyia</taxon>
    </lineage>
</organism>
<evidence type="ECO:0000313" key="3">
    <source>
        <dbReference type="Proteomes" id="UP000008820"/>
    </source>
</evidence>
<gene>
    <name evidence="2" type="primary">5570135</name>
</gene>
<proteinExistence type="predicted"/>
<feature type="region of interest" description="Disordered" evidence="1">
    <location>
        <begin position="140"/>
        <end position="196"/>
    </location>
</feature>
<reference evidence="2 3" key="1">
    <citation type="submission" date="2017-06" db="EMBL/GenBank/DDBJ databases">
        <title>Aedes aegypti genome working group (AGWG) sequencing and assembly.</title>
        <authorList>
            <consortium name="Aedes aegypti Genome Working Group (AGWG)"/>
            <person name="Matthews B.J."/>
        </authorList>
    </citation>
    <scope>NUCLEOTIDE SEQUENCE [LARGE SCALE GENOMIC DNA]</scope>
    <source>
        <strain evidence="2 3">LVP_AGWG</strain>
    </source>
</reference>
<accession>A0A1S4FIG4</accession>
<dbReference type="OrthoDB" id="7765263at2759"/>
<feature type="compositionally biased region" description="Polar residues" evidence="1">
    <location>
        <begin position="301"/>
        <end position="321"/>
    </location>
</feature>
<dbReference type="InParanoid" id="A0A1S4FIG4"/>
<feature type="compositionally biased region" description="Gly residues" evidence="1">
    <location>
        <begin position="177"/>
        <end position="196"/>
    </location>
</feature>
<dbReference type="EnsemblMetazoa" id="AAEL008106-RA">
    <property type="protein sequence ID" value="AAEL008106-PA"/>
    <property type="gene ID" value="AAEL008106"/>
</dbReference>
<dbReference type="VEuPathDB" id="VectorBase:AAEL008106"/>
<reference evidence="2" key="2">
    <citation type="submission" date="2020-05" db="UniProtKB">
        <authorList>
            <consortium name="EnsemblMetazoa"/>
        </authorList>
    </citation>
    <scope>IDENTIFICATION</scope>
    <source>
        <strain evidence="2">LVP_AGWG</strain>
    </source>
</reference>
<evidence type="ECO:0000313" key="2">
    <source>
        <dbReference type="EnsemblMetazoa" id="AAEL008106-PA"/>
    </source>
</evidence>
<evidence type="ECO:0000256" key="1">
    <source>
        <dbReference type="SAM" id="MobiDB-lite"/>
    </source>
</evidence>
<keyword evidence="3" id="KW-1185">Reference proteome</keyword>
<feature type="region of interest" description="Disordered" evidence="1">
    <location>
        <begin position="286"/>
        <end position="321"/>
    </location>
</feature>
<dbReference type="AlphaFoldDB" id="A0A1S4FIG4"/>
<name>A0A1S4FIG4_AEDAE</name>
<protein>
    <submittedName>
        <fullName evidence="2">Uncharacterized protein</fullName>
    </submittedName>
</protein>